<dbReference type="GO" id="GO:0005524">
    <property type="term" value="F:ATP binding"/>
    <property type="evidence" value="ECO:0007669"/>
    <property type="project" value="UniProtKB-KW"/>
</dbReference>
<evidence type="ECO:0000256" key="13">
    <source>
        <dbReference type="ARBA" id="ARBA00031251"/>
    </source>
</evidence>
<dbReference type="GO" id="GO:0016301">
    <property type="term" value="F:kinase activity"/>
    <property type="evidence" value="ECO:0007669"/>
    <property type="project" value="UniProtKB-KW"/>
</dbReference>
<name>A0A448MYV9_9ACTN</name>
<evidence type="ECO:0000256" key="5">
    <source>
        <dbReference type="ARBA" id="ARBA00013882"/>
    </source>
</evidence>
<dbReference type="GO" id="GO:0005978">
    <property type="term" value="P:glycogen biosynthetic process"/>
    <property type="evidence" value="ECO:0007669"/>
    <property type="project" value="UniProtKB-UniPathway"/>
</dbReference>
<accession>A0A448MYV9</accession>
<keyword evidence="18" id="KW-1185">Reference proteome</keyword>
<dbReference type="InterPro" id="IPR002575">
    <property type="entry name" value="Aminoglycoside_PTrfase"/>
</dbReference>
<evidence type="ECO:0000256" key="14">
    <source>
        <dbReference type="ARBA" id="ARBA00049067"/>
    </source>
</evidence>
<evidence type="ECO:0000256" key="6">
    <source>
        <dbReference type="ARBA" id="ARBA00022600"/>
    </source>
</evidence>
<keyword evidence="10" id="KW-0067">ATP-binding</keyword>
<gene>
    <name evidence="17" type="primary">mak1</name>
    <name evidence="17" type="ORF">NCTC12967_01665</name>
</gene>
<comment type="pathway">
    <text evidence="1">Glycan biosynthesis; glycogen biosynthesis.</text>
</comment>
<keyword evidence="8" id="KW-0547">Nucleotide-binding</keyword>
<dbReference type="GeneID" id="64407132"/>
<evidence type="ECO:0000256" key="11">
    <source>
        <dbReference type="ARBA" id="ARBA00023056"/>
    </source>
</evidence>
<dbReference type="InterPro" id="IPR040999">
    <property type="entry name" value="Mak_N_cap"/>
</dbReference>
<dbReference type="Gene3D" id="3.90.1200.10">
    <property type="match status" value="1"/>
</dbReference>
<comment type="similarity">
    <text evidence="2">Belongs to the aminoglycoside phosphotransferase family.</text>
</comment>
<evidence type="ECO:0000256" key="9">
    <source>
        <dbReference type="ARBA" id="ARBA00022777"/>
    </source>
</evidence>
<proteinExistence type="inferred from homology"/>
<evidence type="ECO:0000256" key="4">
    <source>
        <dbReference type="ARBA" id="ARBA00011962"/>
    </source>
</evidence>
<dbReference type="EC" id="2.7.1.175" evidence="4"/>
<evidence type="ECO:0000256" key="1">
    <source>
        <dbReference type="ARBA" id="ARBA00004964"/>
    </source>
</evidence>
<reference evidence="17 18" key="1">
    <citation type="submission" date="2018-12" db="EMBL/GenBank/DDBJ databases">
        <authorList>
            <consortium name="Pathogen Informatics"/>
        </authorList>
    </citation>
    <scope>NUCLEOTIDE SEQUENCE [LARGE SCALE GENOMIC DNA]</scope>
    <source>
        <strain evidence="17 18">NCTC12967</strain>
    </source>
</reference>
<keyword evidence="6" id="KW-0321">Glycogen metabolism</keyword>
<keyword evidence="12" id="KW-0119">Carbohydrate metabolism</keyword>
<dbReference type="AlphaFoldDB" id="A0A448MYV9"/>
<dbReference type="Pfam" id="PF01636">
    <property type="entry name" value="APH"/>
    <property type="match status" value="1"/>
</dbReference>
<sequence>MNRNHDPLLGALWKLAENARWFSGRSRGGVPRQVELTDWFRPPGEASPGLRSALLEVAYPTGETERYHVPLAFHAAGDCPTDPLARIELEGTGFDVAEVADEPAAMTALLDCLSSGAPGFVATREVPSGLPGRRYRGEQSNTSIFFGDLIVGKIFRRIENGPNVDVEMHRALSGSGAVAELFGWWEWRGAHLGVFLEALPDPRDGFVEACRAAGTGTGFTEQARELGRQLNRVHDLLASRFPTGRLHGRKLVAQFRARLDAAASEVPLLERFRGPALRAYSAIEELELPIQRIHGDCHLGQALSTRNGWRYVDFEGEPIKSLQERREPDSPLRDVAGMLRSFDYAAASGHASEGWRDDARAAFLDGYGGSTGTLADVLLAYEVDKAVYEVVYETRNRPTHLRIPVDYLTGIES</sequence>
<evidence type="ECO:0000256" key="2">
    <source>
        <dbReference type="ARBA" id="ARBA00006219"/>
    </source>
</evidence>
<evidence type="ECO:0000313" key="18">
    <source>
        <dbReference type="Proteomes" id="UP000273044"/>
    </source>
</evidence>
<evidence type="ECO:0000256" key="8">
    <source>
        <dbReference type="ARBA" id="ARBA00022741"/>
    </source>
</evidence>
<keyword evidence="7 17" id="KW-0808">Transferase</keyword>
<evidence type="ECO:0000256" key="12">
    <source>
        <dbReference type="ARBA" id="ARBA00023277"/>
    </source>
</evidence>
<evidence type="ECO:0000259" key="16">
    <source>
        <dbReference type="Pfam" id="PF18085"/>
    </source>
</evidence>
<feature type="domain" description="Aminoglycoside phosphotransferase" evidence="15">
    <location>
        <begin position="221"/>
        <end position="339"/>
    </location>
</feature>
<keyword evidence="9 17" id="KW-0418">Kinase</keyword>
<protein>
    <recommendedName>
        <fullName evidence="5">Maltokinase</fullName>
        <ecNumber evidence="4">2.7.1.175</ecNumber>
    </recommendedName>
    <alternativeName>
        <fullName evidence="13">Maltose-1-phosphate synthase</fullName>
    </alternativeName>
</protein>
<evidence type="ECO:0000313" key="17">
    <source>
        <dbReference type="EMBL" id="VEH70370.1"/>
    </source>
</evidence>
<evidence type="ECO:0000259" key="15">
    <source>
        <dbReference type="Pfam" id="PF01636"/>
    </source>
</evidence>
<keyword evidence="11" id="KW-0320">Glycogen biosynthesis</keyword>
<comment type="subunit">
    <text evidence="3">Monomer.</text>
</comment>
<dbReference type="RefSeq" id="WP_061786939.1">
    <property type="nucleotide sequence ID" value="NZ_LR134406.1"/>
</dbReference>
<dbReference type="Proteomes" id="UP000273044">
    <property type="component" value="Chromosome"/>
</dbReference>
<comment type="catalytic activity">
    <reaction evidence="14">
        <text>D-maltose + ATP = alpha-maltose 1-phosphate + ADP + H(+)</text>
        <dbReference type="Rhea" id="RHEA:31915"/>
        <dbReference type="ChEBI" id="CHEBI:15378"/>
        <dbReference type="ChEBI" id="CHEBI:17306"/>
        <dbReference type="ChEBI" id="CHEBI:30616"/>
        <dbReference type="ChEBI" id="CHEBI:63576"/>
        <dbReference type="ChEBI" id="CHEBI:456216"/>
        <dbReference type="EC" id="2.7.1.175"/>
    </reaction>
</comment>
<evidence type="ECO:0000256" key="3">
    <source>
        <dbReference type="ARBA" id="ARBA00011245"/>
    </source>
</evidence>
<dbReference type="UniPathway" id="UPA00164"/>
<evidence type="ECO:0000256" key="7">
    <source>
        <dbReference type="ARBA" id="ARBA00022679"/>
    </source>
</evidence>
<organism evidence="17 18">
    <name type="scientific">Arachnia propionica</name>
    <dbReference type="NCBI Taxonomy" id="1750"/>
    <lineage>
        <taxon>Bacteria</taxon>
        <taxon>Bacillati</taxon>
        <taxon>Actinomycetota</taxon>
        <taxon>Actinomycetes</taxon>
        <taxon>Propionibacteriales</taxon>
        <taxon>Propionibacteriaceae</taxon>
        <taxon>Arachnia</taxon>
    </lineage>
</organism>
<evidence type="ECO:0000256" key="10">
    <source>
        <dbReference type="ARBA" id="ARBA00022840"/>
    </source>
</evidence>
<dbReference type="InterPro" id="IPR011009">
    <property type="entry name" value="Kinase-like_dom_sf"/>
</dbReference>
<dbReference type="SUPFAM" id="SSF56112">
    <property type="entry name" value="Protein kinase-like (PK-like)"/>
    <property type="match status" value="1"/>
</dbReference>
<dbReference type="Pfam" id="PF18085">
    <property type="entry name" value="Mak_N_cap"/>
    <property type="match status" value="1"/>
</dbReference>
<feature type="domain" description="Maltokinase N-terminal cap" evidence="16">
    <location>
        <begin position="19"/>
        <end position="76"/>
    </location>
</feature>
<dbReference type="EMBL" id="LR134406">
    <property type="protein sequence ID" value="VEH70370.1"/>
    <property type="molecule type" value="Genomic_DNA"/>
</dbReference>